<dbReference type="Gene3D" id="3.40.50.720">
    <property type="entry name" value="NAD(P)-binding Rossmann-like Domain"/>
    <property type="match status" value="2"/>
</dbReference>
<evidence type="ECO:0000313" key="7">
    <source>
        <dbReference type="EMBL" id="MBC6465778.1"/>
    </source>
</evidence>
<keyword evidence="8" id="KW-1185">Reference proteome</keyword>
<keyword evidence="3" id="KW-0520">NAD</keyword>
<evidence type="ECO:0000256" key="4">
    <source>
        <dbReference type="RuleBase" id="RU003719"/>
    </source>
</evidence>
<evidence type="ECO:0000256" key="3">
    <source>
        <dbReference type="ARBA" id="ARBA00023027"/>
    </source>
</evidence>
<name>A0ABR7LMY8_9ACTN</name>
<dbReference type="RefSeq" id="WP_187242778.1">
    <property type="nucleotide sequence ID" value="NZ_BAAAOK010000006.1"/>
</dbReference>
<dbReference type="EMBL" id="JABVEC010000005">
    <property type="protein sequence ID" value="MBC6465778.1"/>
    <property type="molecule type" value="Genomic_DNA"/>
</dbReference>
<organism evidence="7 8">
    <name type="scientific">Actinomadura alba</name>
    <dbReference type="NCBI Taxonomy" id="406431"/>
    <lineage>
        <taxon>Bacteria</taxon>
        <taxon>Bacillati</taxon>
        <taxon>Actinomycetota</taxon>
        <taxon>Actinomycetes</taxon>
        <taxon>Streptosporangiales</taxon>
        <taxon>Thermomonosporaceae</taxon>
        <taxon>Actinomadura</taxon>
    </lineage>
</organism>
<evidence type="ECO:0000313" key="8">
    <source>
        <dbReference type="Proteomes" id="UP000805614"/>
    </source>
</evidence>
<gene>
    <name evidence="7" type="ORF">HKK74_09750</name>
</gene>
<dbReference type="InterPro" id="IPR050223">
    <property type="entry name" value="D-isomer_2-hydroxyacid_DH"/>
</dbReference>
<dbReference type="Proteomes" id="UP000805614">
    <property type="component" value="Unassembled WGS sequence"/>
</dbReference>
<dbReference type="InterPro" id="IPR036291">
    <property type="entry name" value="NAD(P)-bd_dom_sf"/>
</dbReference>
<accession>A0ABR7LMY8</accession>
<dbReference type="InterPro" id="IPR006139">
    <property type="entry name" value="D-isomer_2_OHA_DH_cat_dom"/>
</dbReference>
<protein>
    <submittedName>
        <fullName evidence="7">3-phosphoglycerate dehydrogenase</fullName>
    </submittedName>
</protein>
<dbReference type="Pfam" id="PF02826">
    <property type="entry name" value="2-Hacid_dh_C"/>
    <property type="match status" value="1"/>
</dbReference>
<dbReference type="PANTHER" id="PTHR10996:SF178">
    <property type="entry name" value="2-HYDROXYACID DEHYDROGENASE YGL185C-RELATED"/>
    <property type="match status" value="1"/>
</dbReference>
<feature type="domain" description="D-isomer specific 2-hydroxyacid dehydrogenase catalytic" evidence="5">
    <location>
        <begin position="20"/>
        <end position="319"/>
    </location>
</feature>
<evidence type="ECO:0000259" key="5">
    <source>
        <dbReference type="Pfam" id="PF00389"/>
    </source>
</evidence>
<sequence>MADGPWRILALPPLDEAIIRRLFTDPAADVSVPRSRDREGLHAALADAELVIGDFTGVLALDADAVAAAPHLAFVQMPQVGVDSCDLAALTAAEVPVANTAGANARAVAEWAVAAAFALCRHLVWGDRRMRSGSWPQAELLGRGTREIHTQRVGVLGYGAIGAETARLFEALGCKVSYWSRRRRPDVSPAYLELDELLGWSDILVMALPRTAETAGLLGPERLALLPQGAFLVNVSRGGIAPDQAVLDALNSGRLAGAALDVFEPEPLAADHPLRSHENVLLSPHVAGATGQAQLNILSQVAANIAAAINGDPVINVVNEVAPRVHRRSGGSREG</sequence>
<dbReference type="InterPro" id="IPR029752">
    <property type="entry name" value="D-isomer_DH_CS1"/>
</dbReference>
<dbReference type="SUPFAM" id="SSF51735">
    <property type="entry name" value="NAD(P)-binding Rossmann-fold domains"/>
    <property type="match status" value="1"/>
</dbReference>
<dbReference type="InterPro" id="IPR006140">
    <property type="entry name" value="D-isomer_DH_NAD-bd"/>
</dbReference>
<evidence type="ECO:0000256" key="1">
    <source>
        <dbReference type="ARBA" id="ARBA00005854"/>
    </source>
</evidence>
<feature type="domain" description="D-isomer specific 2-hydroxyacid dehydrogenase NAD-binding" evidence="6">
    <location>
        <begin position="114"/>
        <end position="287"/>
    </location>
</feature>
<dbReference type="Pfam" id="PF00389">
    <property type="entry name" value="2-Hacid_dh"/>
    <property type="match status" value="1"/>
</dbReference>
<dbReference type="PANTHER" id="PTHR10996">
    <property type="entry name" value="2-HYDROXYACID DEHYDROGENASE-RELATED"/>
    <property type="match status" value="1"/>
</dbReference>
<dbReference type="SUPFAM" id="SSF52283">
    <property type="entry name" value="Formate/glycerate dehydrogenase catalytic domain-like"/>
    <property type="match status" value="1"/>
</dbReference>
<keyword evidence="2 4" id="KW-0560">Oxidoreductase</keyword>
<comment type="caution">
    <text evidence="7">The sequence shown here is derived from an EMBL/GenBank/DDBJ whole genome shotgun (WGS) entry which is preliminary data.</text>
</comment>
<reference evidence="7 8" key="1">
    <citation type="submission" date="2020-06" db="EMBL/GenBank/DDBJ databases">
        <title>Actinomadura xiongansis sp. nov., isolated from soil of Baiyangdian.</title>
        <authorList>
            <person name="Zhang X."/>
        </authorList>
    </citation>
    <scope>NUCLEOTIDE SEQUENCE [LARGE SCALE GENOMIC DNA]</scope>
    <source>
        <strain evidence="7 8">HBUM206468</strain>
    </source>
</reference>
<comment type="similarity">
    <text evidence="1 4">Belongs to the D-isomer specific 2-hydroxyacid dehydrogenase family.</text>
</comment>
<proteinExistence type="inferred from homology"/>
<dbReference type="PROSITE" id="PS00065">
    <property type="entry name" value="D_2_HYDROXYACID_DH_1"/>
    <property type="match status" value="1"/>
</dbReference>
<evidence type="ECO:0000256" key="2">
    <source>
        <dbReference type="ARBA" id="ARBA00023002"/>
    </source>
</evidence>
<evidence type="ECO:0000259" key="6">
    <source>
        <dbReference type="Pfam" id="PF02826"/>
    </source>
</evidence>